<dbReference type="GO" id="GO:0006508">
    <property type="term" value="P:proteolysis"/>
    <property type="evidence" value="ECO:0007669"/>
    <property type="project" value="UniProtKB-KW"/>
</dbReference>
<dbReference type="Pfam" id="PF13975">
    <property type="entry name" value="gag-asp_proteas"/>
    <property type="match status" value="1"/>
</dbReference>
<accession>A0A1N6CP85</accession>
<dbReference type="Gene3D" id="2.40.70.10">
    <property type="entry name" value="Acid Proteases"/>
    <property type="match status" value="1"/>
</dbReference>
<keyword evidence="3" id="KW-1185">Reference proteome</keyword>
<keyword evidence="2" id="KW-0645">Protease</keyword>
<protein>
    <submittedName>
        <fullName evidence="2">Aspartyl protease family protein</fullName>
    </submittedName>
</protein>
<dbReference type="InterPro" id="IPR034122">
    <property type="entry name" value="Retropepsin-like_bacterial"/>
</dbReference>
<name>A0A1N6CP85_9SPHN</name>
<evidence type="ECO:0000256" key="1">
    <source>
        <dbReference type="SAM" id="SignalP"/>
    </source>
</evidence>
<feature type="chain" id="PRO_5009935356" evidence="1">
    <location>
        <begin position="22"/>
        <end position="159"/>
    </location>
</feature>
<evidence type="ECO:0000313" key="3">
    <source>
        <dbReference type="Proteomes" id="UP000185192"/>
    </source>
</evidence>
<dbReference type="InterPro" id="IPR011969">
    <property type="entry name" value="Clan_AA_Asp_peptidase_C"/>
</dbReference>
<dbReference type="GO" id="GO:0004190">
    <property type="term" value="F:aspartic-type endopeptidase activity"/>
    <property type="evidence" value="ECO:0007669"/>
    <property type="project" value="InterPro"/>
</dbReference>
<dbReference type="InterPro" id="IPR001969">
    <property type="entry name" value="Aspartic_peptidase_AS"/>
</dbReference>
<organism evidence="2 3">
    <name type="scientific">Parasphingorhabdus marina DSM 22363</name>
    <dbReference type="NCBI Taxonomy" id="1123272"/>
    <lineage>
        <taxon>Bacteria</taxon>
        <taxon>Pseudomonadati</taxon>
        <taxon>Pseudomonadota</taxon>
        <taxon>Alphaproteobacteria</taxon>
        <taxon>Sphingomonadales</taxon>
        <taxon>Sphingomonadaceae</taxon>
        <taxon>Parasphingorhabdus</taxon>
    </lineage>
</organism>
<dbReference type="STRING" id="1123272.SAMN02745824_0655"/>
<reference evidence="3" key="1">
    <citation type="submission" date="2016-11" db="EMBL/GenBank/DDBJ databases">
        <authorList>
            <person name="Varghese N."/>
            <person name="Submissions S."/>
        </authorList>
    </citation>
    <scope>NUCLEOTIDE SEQUENCE [LARGE SCALE GENOMIC DNA]</scope>
    <source>
        <strain evidence="3">DSM 22363</strain>
    </source>
</reference>
<sequence length="159" mass="16474">MSGLALAGVQVSLFSSAPTTAAMTATPDNRMISANTDVLDDPLQIGRSANGLFHVNGAVNGIPVRFAVDTGASVVVLNAADANRIGLAQPKNANTRIRTAAGFSRMHWQRGQNVAVEGKDLGPIDIAVMPDGPETSLLGLNALAKLESVTLARDTLTIK</sequence>
<dbReference type="CDD" id="cd05483">
    <property type="entry name" value="retropepsin_like_bacteria"/>
    <property type="match status" value="1"/>
</dbReference>
<dbReference type="PROSITE" id="PS00141">
    <property type="entry name" value="ASP_PROTEASE"/>
    <property type="match status" value="1"/>
</dbReference>
<keyword evidence="2" id="KW-0378">Hydrolase</keyword>
<feature type="signal peptide" evidence="1">
    <location>
        <begin position="1"/>
        <end position="21"/>
    </location>
</feature>
<gene>
    <name evidence="2" type="ORF">SAMN02745824_0655</name>
</gene>
<keyword evidence="1" id="KW-0732">Signal</keyword>
<dbReference type="Proteomes" id="UP000185192">
    <property type="component" value="Unassembled WGS sequence"/>
</dbReference>
<proteinExistence type="predicted"/>
<dbReference type="SUPFAM" id="SSF50630">
    <property type="entry name" value="Acid proteases"/>
    <property type="match status" value="1"/>
</dbReference>
<dbReference type="AlphaFoldDB" id="A0A1N6CP85"/>
<evidence type="ECO:0000313" key="2">
    <source>
        <dbReference type="EMBL" id="SIN60391.1"/>
    </source>
</evidence>
<dbReference type="InterPro" id="IPR021109">
    <property type="entry name" value="Peptidase_aspartic_dom_sf"/>
</dbReference>
<dbReference type="NCBIfam" id="TIGR02281">
    <property type="entry name" value="clan_AA_DTGA"/>
    <property type="match status" value="1"/>
</dbReference>
<dbReference type="EMBL" id="FSQW01000001">
    <property type="protein sequence ID" value="SIN60391.1"/>
    <property type="molecule type" value="Genomic_DNA"/>
</dbReference>